<dbReference type="AlphaFoldDB" id="A0A2V4NBN9"/>
<accession>A0A2V4NBN9</accession>
<dbReference type="SUPFAM" id="SSF52540">
    <property type="entry name" value="P-loop containing nucleoside triphosphate hydrolases"/>
    <property type="match status" value="1"/>
</dbReference>
<dbReference type="InterPro" id="IPR027417">
    <property type="entry name" value="P-loop_NTPase"/>
</dbReference>
<dbReference type="OrthoDB" id="9795626at2"/>
<dbReference type="Pfam" id="PF13558">
    <property type="entry name" value="SbcC_Walker_B"/>
    <property type="match status" value="1"/>
</dbReference>
<feature type="compositionally biased region" description="Basic and acidic residues" evidence="4">
    <location>
        <begin position="240"/>
        <end position="251"/>
    </location>
</feature>
<feature type="region of interest" description="Disordered" evidence="4">
    <location>
        <begin position="577"/>
        <end position="610"/>
    </location>
</feature>
<dbReference type="EMBL" id="PYBW01000038">
    <property type="protein sequence ID" value="PYC80896.1"/>
    <property type="molecule type" value="Genomic_DNA"/>
</dbReference>
<proteinExistence type="inferred from homology"/>
<dbReference type="GO" id="GO:0016887">
    <property type="term" value="F:ATP hydrolysis activity"/>
    <property type="evidence" value="ECO:0007669"/>
    <property type="project" value="InterPro"/>
</dbReference>
<keyword evidence="7" id="KW-1185">Reference proteome</keyword>
<dbReference type="PANTHER" id="PTHR32114">
    <property type="entry name" value="ABC TRANSPORTER ABCH.3"/>
    <property type="match status" value="1"/>
</dbReference>
<feature type="region of interest" description="Disordered" evidence="4">
    <location>
        <begin position="223"/>
        <end position="274"/>
    </location>
</feature>
<evidence type="ECO:0000256" key="2">
    <source>
        <dbReference type="ARBA" id="ARBA00011322"/>
    </source>
</evidence>
<feature type="compositionally biased region" description="Basic and acidic residues" evidence="4">
    <location>
        <begin position="487"/>
        <end position="509"/>
    </location>
</feature>
<feature type="compositionally biased region" description="Basic and acidic residues" evidence="4">
    <location>
        <begin position="589"/>
        <end position="598"/>
    </location>
</feature>
<evidence type="ECO:0000256" key="3">
    <source>
        <dbReference type="ARBA" id="ARBA00013368"/>
    </source>
</evidence>
<evidence type="ECO:0000259" key="5">
    <source>
        <dbReference type="Pfam" id="PF13476"/>
    </source>
</evidence>
<dbReference type="Pfam" id="PF13476">
    <property type="entry name" value="AAA_23"/>
    <property type="match status" value="1"/>
</dbReference>
<dbReference type="Proteomes" id="UP000248039">
    <property type="component" value="Unassembled WGS sequence"/>
</dbReference>
<evidence type="ECO:0000313" key="6">
    <source>
        <dbReference type="EMBL" id="PYC80896.1"/>
    </source>
</evidence>
<dbReference type="Gene3D" id="3.40.50.300">
    <property type="entry name" value="P-loop containing nucleotide triphosphate hydrolases"/>
    <property type="match status" value="2"/>
</dbReference>
<feature type="domain" description="Rad50/SbcC-type AAA" evidence="5">
    <location>
        <begin position="5"/>
        <end position="208"/>
    </location>
</feature>
<feature type="compositionally biased region" description="Basic and acidic residues" evidence="4">
    <location>
        <begin position="331"/>
        <end position="352"/>
    </location>
</feature>
<feature type="region of interest" description="Disordered" evidence="4">
    <location>
        <begin position="329"/>
        <end position="352"/>
    </location>
</feature>
<comment type="similarity">
    <text evidence="1">Belongs to the SMC family. SbcC subfamily.</text>
</comment>
<dbReference type="PANTHER" id="PTHR32114:SF2">
    <property type="entry name" value="ABC TRANSPORTER ABCH.3"/>
    <property type="match status" value="1"/>
</dbReference>
<name>A0A2V4NBN9_9ACTN</name>
<organism evidence="6 7">
    <name type="scientific">Streptomyces tateyamensis</name>
    <dbReference type="NCBI Taxonomy" id="565073"/>
    <lineage>
        <taxon>Bacteria</taxon>
        <taxon>Bacillati</taxon>
        <taxon>Actinomycetota</taxon>
        <taxon>Actinomycetes</taxon>
        <taxon>Kitasatosporales</taxon>
        <taxon>Streptomycetaceae</taxon>
        <taxon>Streptomyces</taxon>
    </lineage>
</organism>
<feature type="region of interest" description="Disordered" evidence="4">
    <location>
        <begin position="477"/>
        <end position="509"/>
    </location>
</feature>
<dbReference type="GO" id="GO:0006302">
    <property type="term" value="P:double-strand break repair"/>
    <property type="evidence" value="ECO:0007669"/>
    <property type="project" value="InterPro"/>
</dbReference>
<evidence type="ECO:0000256" key="1">
    <source>
        <dbReference type="ARBA" id="ARBA00006930"/>
    </source>
</evidence>
<protein>
    <recommendedName>
        <fullName evidence="3">Nuclease SbcCD subunit C</fullName>
    </recommendedName>
</protein>
<dbReference type="RefSeq" id="WP_110668713.1">
    <property type="nucleotide sequence ID" value="NZ_PYBW01000038.1"/>
</dbReference>
<evidence type="ECO:0000313" key="7">
    <source>
        <dbReference type="Proteomes" id="UP000248039"/>
    </source>
</evidence>
<sequence>MRLHRLAITAFGPFAGRAEVDFDELAAGGLFLLRGATGAGKSSVLDAVCFALYGELPGARRANRMRSDHADPQQLTEVVLELTLAGRRLEVTRLPEQRRPKKRGAGWTTEKAQTLVREWVADAGGGAPGWQAVTKSHQEAGEELQRLVGMSRDQFCQVVLLPQGDFARFLRADAADRAALLGKLFDTERYRRVEGWLAEQRRAQEAQVQAGRQRLGELTSRLAQAAGVDRPEPAGALRAGADRDGTERAGAERPGAVRNSAARAGTERAGTDRAGAELDTADALGWAAVLRTEAAELLTVRGLARAAAEQRHAAAQAELTRAQQLAQRQARHAEARRREEALTADAPREAAEHERLALAQAALAVESALRRHGRTALEYEQARTVEEQARAALARRVGDAPSAPDAAASSPGTPDPQAPAPVLDEVEAAVRAALGRLEVAAGQERRLAELAAQADREQAERLRAEQDAADAEQWLADHQARAAARQQQEEHAQAAATEADRLAEQRAEADQRLTAARRRDQLAELAAQREQALLSLRSAALDAREHTLDLRRRRLDGMAAELAARLHPGAPCPVCGSAEHPAPAAADAEPVREADERAAVTAQQAAEQRQRAAEGELTELRVQAAAADASAAGHPAAELAERLADLAERHRAALQAAERLTGLLQERERLAQRQQHHTDQLQRARERVASCTAALTALTGERETLTAQVAAARGDAASVADRAARLARLADALAAAARAARATEQAAEQDRQAAEELALTAREAGFAAPEDARRAALAPADLHALRERLAARAAERRAVAEALADPELSAAAQAAPADPAGAQLALQAALTALQAAGAAEHAATERVTALRWLGGQLAALAAELAPRLAAFGELSRLAQLAAGTSADNRLRMRLESYVLAARLEQVAAAASDRLVRMSGGRYTLVHSDERTGGGRRSGLSLLVVDAWTGTERDTATLSGGESFFASLALALGLADVVTDEAGGMPLDTLFIDEGFGTLDEQALEEVLDVLDSLRERDRAVGIVSHVADLRHRIPTQLVVHKSRHGSTLRHAGPSAP</sequence>
<feature type="region of interest" description="Disordered" evidence="4">
    <location>
        <begin position="390"/>
        <end position="420"/>
    </location>
</feature>
<gene>
    <name evidence="6" type="ORF">C7C46_12195</name>
</gene>
<reference evidence="6 7" key="1">
    <citation type="submission" date="2018-03" db="EMBL/GenBank/DDBJ databases">
        <title>Bioinformatic expansion and discovery of thiopeptide antibiotics.</title>
        <authorList>
            <person name="Schwalen C.J."/>
            <person name="Hudson G.A."/>
            <person name="Mitchell D.A."/>
        </authorList>
    </citation>
    <scope>NUCLEOTIDE SEQUENCE [LARGE SCALE GENOMIC DNA]</scope>
    <source>
        <strain evidence="6 7">ATCC 21389</strain>
    </source>
</reference>
<dbReference type="InterPro" id="IPR038729">
    <property type="entry name" value="Rad50/SbcC_AAA"/>
</dbReference>
<feature type="compositionally biased region" description="Basic and acidic residues" evidence="4">
    <location>
        <begin position="265"/>
        <end position="274"/>
    </location>
</feature>
<evidence type="ECO:0000256" key="4">
    <source>
        <dbReference type="SAM" id="MobiDB-lite"/>
    </source>
</evidence>
<comment type="subunit">
    <text evidence="2">Heterodimer of SbcC and SbcD.</text>
</comment>
<comment type="caution">
    <text evidence="6">The sequence shown here is derived from an EMBL/GenBank/DDBJ whole genome shotgun (WGS) entry which is preliminary data.</text>
</comment>
<feature type="compositionally biased region" description="Low complexity" evidence="4">
    <location>
        <begin position="399"/>
        <end position="412"/>
    </location>
</feature>